<accession>A0A2D1U149</accession>
<feature type="transmembrane region" description="Helical" evidence="1">
    <location>
        <begin position="12"/>
        <end position="30"/>
    </location>
</feature>
<proteinExistence type="predicted"/>
<evidence type="ECO:0000313" key="3">
    <source>
        <dbReference type="EMBL" id="ATP55333.1"/>
    </source>
</evidence>
<reference evidence="3 4" key="1">
    <citation type="submission" date="2017-10" db="EMBL/GenBank/DDBJ databases">
        <title>Whole genome of Pedobacter ginsengisoli T01R-27 isolated from tomato rhizosphere.</title>
        <authorList>
            <person name="Weon H.-Y."/>
            <person name="Lee S.A."/>
            <person name="Sang M.K."/>
            <person name="Song J."/>
        </authorList>
    </citation>
    <scope>NUCLEOTIDE SEQUENCE [LARGE SCALE GENOMIC DNA]</scope>
    <source>
        <strain evidence="3 4">T01R-27</strain>
    </source>
</reference>
<dbReference type="KEGG" id="pgs:CPT03_02055"/>
<dbReference type="RefSeq" id="WP_099437286.1">
    <property type="nucleotide sequence ID" value="NZ_CP024091.1"/>
</dbReference>
<dbReference type="AlphaFoldDB" id="A0A2D1U149"/>
<dbReference type="Pfam" id="PF12729">
    <property type="entry name" value="4HB_MCP_1"/>
    <property type="match status" value="1"/>
</dbReference>
<sequence length="229" mass="26001">MRFAYSIKQKMKIAMLLFCIMACTILIRFLEDKSVKSMNESFVSMYNDRLIPATDLFYVAENAYAKKSMIEDFLHAAYEQSFNPATFKAQLAYYNKAIDSLIKKYEKTFLVKQEKEKLIVLKDGLESTGKIENQIMAFADKKDIASARKLYDQEGRASSKGTIQKLSELMRIQTQVGEELIKDTAFMVSGSKLYSTLQVALAIVIGILIVGIVFTSNVVKINNDKFNLN</sequence>
<dbReference type="Proteomes" id="UP000223749">
    <property type="component" value="Chromosome"/>
</dbReference>
<keyword evidence="1" id="KW-0472">Membrane</keyword>
<gene>
    <name evidence="3" type="ORF">CPT03_02055</name>
</gene>
<feature type="domain" description="Chemotaxis methyl-accepting receptor HlyB-like 4HB MCP" evidence="2">
    <location>
        <begin position="6"/>
        <end position="185"/>
    </location>
</feature>
<organism evidence="3 4">
    <name type="scientific">Pedobacter ginsengisoli</name>
    <dbReference type="NCBI Taxonomy" id="363852"/>
    <lineage>
        <taxon>Bacteria</taxon>
        <taxon>Pseudomonadati</taxon>
        <taxon>Bacteroidota</taxon>
        <taxon>Sphingobacteriia</taxon>
        <taxon>Sphingobacteriales</taxon>
        <taxon>Sphingobacteriaceae</taxon>
        <taxon>Pedobacter</taxon>
    </lineage>
</organism>
<protein>
    <recommendedName>
        <fullName evidence="2">Chemotaxis methyl-accepting receptor HlyB-like 4HB MCP domain-containing protein</fullName>
    </recommendedName>
</protein>
<keyword evidence="1" id="KW-1133">Transmembrane helix</keyword>
<evidence type="ECO:0000313" key="4">
    <source>
        <dbReference type="Proteomes" id="UP000223749"/>
    </source>
</evidence>
<feature type="transmembrane region" description="Helical" evidence="1">
    <location>
        <begin position="197"/>
        <end position="219"/>
    </location>
</feature>
<dbReference type="OrthoDB" id="1438991at2"/>
<evidence type="ECO:0000259" key="2">
    <source>
        <dbReference type="Pfam" id="PF12729"/>
    </source>
</evidence>
<evidence type="ECO:0000256" key="1">
    <source>
        <dbReference type="SAM" id="Phobius"/>
    </source>
</evidence>
<name>A0A2D1U149_9SPHI</name>
<keyword evidence="4" id="KW-1185">Reference proteome</keyword>
<dbReference type="EMBL" id="CP024091">
    <property type="protein sequence ID" value="ATP55333.1"/>
    <property type="molecule type" value="Genomic_DNA"/>
</dbReference>
<keyword evidence="1" id="KW-0812">Transmembrane</keyword>
<dbReference type="InterPro" id="IPR024478">
    <property type="entry name" value="HlyB_4HB_MCP"/>
</dbReference>